<accession>A0A6I2MM92</accession>
<evidence type="ECO:0000256" key="1">
    <source>
        <dbReference type="SAM" id="SignalP"/>
    </source>
</evidence>
<dbReference type="OrthoDB" id="1421131at2"/>
<reference evidence="2 3" key="1">
    <citation type="submission" date="2019-11" db="EMBL/GenBank/DDBJ databases">
        <title>Maribacter lutea sp. nov., a marine bacterium isolated from intertidal sand.</title>
        <authorList>
            <person name="Liu A."/>
        </authorList>
    </citation>
    <scope>NUCLEOTIDE SEQUENCE [LARGE SCALE GENOMIC DNA]</scope>
    <source>
        <strain evidence="2 3">RZ05</strain>
    </source>
</reference>
<evidence type="ECO:0000313" key="2">
    <source>
        <dbReference type="EMBL" id="MRX63595.1"/>
    </source>
</evidence>
<protein>
    <recommendedName>
        <fullName evidence="4">DUF541 domain-containing protein</fullName>
    </recommendedName>
</protein>
<dbReference type="AlphaFoldDB" id="A0A6I2MM92"/>
<evidence type="ECO:0008006" key="4">
    <source>
        <dbReference type="Google" id="ProtNLM"/>
    </source>
</evidence>
<keyword evidence="1" id="KW-0732">Signal</keyword>
<gene>
    <name evidence="2" type="ORF">GJ691_05375</name>
</gene>
<evidence type="ECO:0000313" key="3">
    <source>
        <dbReference type="Proteomes" id="UP000443153"/>
    </source>
</evidence>
<comment type="caution">
    <text evidence="2">The sequence shown here is derived from an EMBL/GenBank/DDBJ whole genome shotgun (WGS) entry which is preliminary data.</text>
</comment>
<dbReference type="RefSeq" id="WP_154364552.1">
    <property type="nucleotide sequence ID" value="NZ_CANMYZ010000004.1"/>
</dbReference>
<organism evidence="2 3">
    <name type="scientific">Maribacter luteus</name>
    <dbReference type="NCBI Taxonomy" id="2594478"/>
    <lineage>
        <taxon>Bacteria</taxon>
        <taxon>Pseudomonadati</taxon>
        <taxon>Bacteroidota</taxon>
        <taxon>Flavobacteriia</taxon>
        <taxon>Flavobacteriales</taxon>
        <taxon>Flavobacteriaceae</taxon>
        <taxon>Maribacter</taxon>
    </lineage>
</organism>
<name>A0A6I2MM92_9FLAO</name>
<dbReference type="EMBL" id="WKJH01000002">
    <property type="protein sequence ID" value="MRX63595.1"/>
    <property type="molecule type" value="Genomic_DNA"/>
</dbReference>
<keyword evidence="3" id="KW-1185">Reference proteome</keyword>
<feature type="signal peptide" evidence="1">
    <location>
        <begin position="1"/>
        <end position="23"/>
    </location>
</feature>
<feature type="chain" id="PRO_5026336075" description="DUF541 domain-containing protein" evidence="1">
    <location>
        <begin position="24"/>
        <end position="210"/>
    </location>
</feature>
<sequence length="210" mass="24295">MKTSTITALFLYTCLLTCFPLIAQQMPNTIKVTSRIIYIDPDPTYKATISLSNPSNYDYDSVSLTELKERFKKRVEESGLSWSSIKEHPFTFGYETMRYNKEGILYLYETKSVEEMKQFLTIKLPILQVLDMSSAIVIDDKEVEEITQMALDKSFKQATLLAKNAKKKLGDIVAIKENGALFNKPYKVSLYYDRPPGEFYYDMEVTYEIQ</sequence>
<proteinExistence type="predicted"/>
<dbReference type="Proteomes" id="UP000443153">
    <property type="component" value="Unassembled WGS sequence"/>
</dbReference>